<keyword evidence="3" id="KW-1003">Cell membrane</keyword>
<keyword evidence="5 7" id="KW-1133">Transmembrane helix</keyword>
<proteinExistence type="inferred from homology"/>
<evidence type="ECO:0000313" key="10">
    <source>
        <dbReference type="EMBL" id="MEP0818352.1"/>
    </source>
</evidence>
<evidence type="ECO:0000256" key="3">
    <source>
        <dbReference type="ARBA" id="ARBA00022475"/>
    </source>
</evidence>
<evidence type="ECO:0000256" key="1">
    <source>
        <dbReference type="ARBA" id="ARBA00004651"/>
    </source>
</evidence>
<protein>
    <submittedName>
        <fullName evidence="10">DUF421 domain-containing protein</fullName>
    </submittedName>
</protein>
<dbReference type="Pfam" id="PF04239">
    <property type="entry name" value="DUF421"/>
    <property type="match status" value="1"/>
</dbReference>
<dbReference type="Proteomes" id="UP001464891">
    <property type="component" value="Unassembled WGS sequence"/>
</dbReference>
<keyword evidence="4 7" id="KW-0812">Transmembrane</keyword>
<evidence type="ECO:0000256" key="7">
    <source>
        <dbReference type="SAM" id="Phobius"/>
    </source>
</evidence>
<evidence type="ECO:0000259" key="8">
    <source>
        <dbReference type="Pfam" id="PF04239"/>
    </source>
</evidence>
<dbReference type="PANTHER" id="PTHR34582">
    <property type="entry name" value="UPF0702 TRANSMEMBRANE PROTEIN YCAP"/>
    <property type="match status" value="1"/>
</dbReference>
<dbReference type="PANTHER" id="PTHR34582:SF6">
    <property type="entry name" value="UPF0702 TRANSMEMBRANE PROTEIN YCAP"/>
    <property type="match status" value="1"/>
</dbReference>
<evidence type="ECO:0000256" key="4">
    <source>
        <dbReference type="ARBA" id="ARBA00022692"/>
    </source>
</evidence>
<sequence length="147" mass="16346">MNSVLRAVVLYVILMLLFRLSGKRSLAQITTFDFVLVLIVGEATQQALLGEDFSLTNAFLVILTLVGLDTVMSLWKQRSPQVEKWIDGVPVIIVAEGKLLQDRMKQARVDADDILAAARELHGLERMDQIKYAVLERSGGISIIPKP</sequence>
<accession>A0ABV0J9A1</accession>
<dbReference type="Gene3D" id="3.30.240.20">
    <property type="entry name" value="bsu07140 like domains"/>
    <property type="match status" value="1"/>
</dbReference>
<feature type="domain" description="YetF C-terminal" evidence="8">
    <location>
        <begin position="78"/>
        <end position="146"/>
    </location>
</feature>
<dbReference type="InterPro" id="IPR048454">
    <property type="entry name" value="YetF_N"/>
</dbReference>
<feature type="transmembrane region" description="Helical" evidence="7">
    <location>
        <begin position="58"/>
        <end position="75"/>
    </location>
</feature>
<evidence type="ECO:0000256" key="5">
    <source>
        <dbReference type="ARBA" id="ARBA00022989"/>
    </source>
</evidence>
<dbReference type="EMBL" id="JAMPKM010000008">
    <property type="protein sequence ID" value="MEP0818352.1"/>
    <property type="molecule type" value="Genomic_DNA"/>
</dbReference>
<comment type="subcellular location">
    <subcellularLocation>
        <location evidence="1">Cell membrane</location>
        <topology evidence="1">Multi-pass membrane protein</topology>
    </subcellularLocation>
</comment>
<keyword evidence="6 7" id="KW-0472">Membrane</keyword>
<gene>
    <name evidence="10" type="ORF">NC998_14725</name>
</gene>
<feature type="domain" description="YetF-like N-terminal transmembrane" evidence="9">
    <location>
        <begin position="3"/>
        <end position="68"/>
    </location>
</feature>
<comment type="similarity">
    <text evidence="2">Belongs to the UPF0702 family.</text>
</comment>
<reference evidence="10 11" key="1">
    <citation type="submission" date="2022-04" db="EMBL/GenBank/DDBJ databases">
        <title>Positive selection, recombination, and allopatry shape intraspecific diversity of widespread and dominant cyanobacteria.</title>
        <authorList>
            <person name="Wei J."/>
            <person name="Shu W."/>
            <person name="Hu C."/>
        </authorList>
    </citation>
    <scope>NUCLEOTIDE SEQUENCE [LARGE SCALE GENOMIC DNA]</scope>
    <source>
        <strain evidence="10 11">GB2-A4</strain>
    </source>
</reference>
<dbReference type="RefSeq" id="WP_190441783.1">
    <property type="nucleotide sequence ID" value="NZ_JAMPKM010000008.1"/>
</dbReference>
<dbReference type="Pfam" id="PF20730">
    <property type="entry name" value="YetF_N"/>
    <property type="match status" value="1"/>
</dbReference>
<name>A0ABV0J9A1_9CYAN</name>
<evidence type="ECO:0000256" key="6">
    <source>
        <dbReference type="ARBA" id="ARBA00023136"/>
    </source>
</evidence>
<evidence type="ECO:0000259" key="9">
    <source>
        <dbReference type="Pfam" id="PF20730"/>
    </source>
</evidence>
<comment type="caution">
    <text evidence="10">The sequence shown here is derived from an EMBL/GenBank/DDBJ whole genome shotgun (WGS) entry which is preliminary data.</text>
</comment>
<organism evidence="10 11">
    <name type="scientific">Trichocoleus desertorum GB2-A4</name>
    <dbReference type="NCBI Taxonomy" id="2933944"/>
    <lineage>
        <taxon>Bacteria</taxon>
        <taxon>Bacillati</taxon>
        <taxon>Cyanobacteriota</taxon>
        <taxon>Cyanophyceae</taxon>
        <taxon>Leptolyngbyales</taxon>
        <taxon>Trichocoleusaceae</taxon>
        <taxon>Trichocoleus</taxon>
    </lineage>
</organism>
<evidence type="ECO:0000313" key="11">
    <source>
        <dbReference type="Proteomes" id="UP001464891"/>
    </source>
</evidence>
<keyword evidence="11" id="KW-1185">Reference proteome</keyword>
<dbReference type="InterPro" id="IPR023090">
    <property type="entry name" value="UPF0702_alpha/beta_dom_sf"/>
</dbReference>
<evidence type="ECO:0000256" key="2">
    <source>
        <dbReference type="ARBA" id="ARBA00006448"/>
    </source>
</evidence>
<dbReference type="InterPro" id="IPR007353">
    <property type="entry name" value="DUF421"/>
</dbReference>